<keyword evidence="1" id="KW-0479">Metal-binding</keyword>
<protein>
    <submittedName>
        <fullName evidence="8">Putative B-box-type zinc finger</fullName>
    </submittedName>
    <submittedName>
        <fullName evidence="7">Transcription factor interactor and regulator Znf-B family</fullName>
    </submittedName>
</protein>
<evidence type="ECO:0000313" key="8">
    <source>
        <dbReference type="EMBL" id="OTG00159.1"/>
    </source>
</evidence>
<dbReference type="AlphaFoldDB" id="A0A251SNH5"/>
<accession>A0A251SNH5</accession>
<dbReference type="InterPro" id="IPR049808">
    <property type="entry name" value="CONSTANS-like_Bbox1"/>
</dbReference>
<evidence type="ECO:0000256" key="3">
    <source>
        <dbReference type="ARBA" id="ARBA00022833"/>
    </source>
</evidence>
<dbReference type="Pfam" id="PF00643">
    <property type="entry name" value="zf-B_box"/>
    <property type="match status" value="1"/>
</dbReference>
<dbReference type="PANTHER" id="PTHR31319:SF77">
    <property type="entry name" value="ZINC FINGER PROTEIN CONSTANS-LIKE 4"/>
    <property type="match status" value="1"/>
</dbReference>
<keyword evidence="3" id="KW-0862">Zinc</keyword>
<evidence type="ECO:0000256" key="2">
    <source>
        <dbReference type="ARBA" id="ARBA00022771"/>
    </source>
</evidence>
<dbReference type="GO" id="GO:0008270">
    <property type="term" value="F:zinc ion binding"/>
    <property type="evidence" value="ECO:0007669"/>
    <property type="project" value="UniProtKB-KW"/>
</dbReference>
<dbReference type="InParanoid" id="A0A251SNH5"/>
<dbReference type="PROSITE" id="PS50119">
    <property type="entry name" value="ZF_BBOX"/>
    <property type="match status" value="1"/>
</dbReference>
<proteinExistence type="predicted"/>
<dbReference type="EMBL" id="MNCJ02000328">
    <property type="protein sequence ID" value="KAF5771699.1"/>
    <property type="molecule type" value="Genomic_DNA"/>
</dbReference>
<feature type="domain" description="B box-type" evidence="6">
    <location>
        <begin position="74"/>
        <end position="121"/>
    </location>
</feature>
<evidence type="ECO:0000313" key="7">
    <source>
        <dbReference type="EMBL" id="KAF5771699.1"/>
    </source>
</evidence>
<dbReference type="InterPro" id="IPR045281">
    <property type="entry name" value="CONSTANS-like"/>
</dbReference>
<reference evidence="8" key="2">
    <citation type="submission" date="2017-02" db="EMBL/GenBank/DDBJ databases">
        <title>Sunflower complete genome.</title>
        <authorList>
            <person name="Langlade N."/>
            <person name="Munos S."/>
        </authorList>
    </citation>
    <scope>NUCLEOTIDE SEQUENCE [LARGE SCALE GENOMIC DNA]</scope>
    <source>
        <tissue evidence="8">Leaves</tissue>
    </source>
</reference>
<dbReference type="EMBL" id="CM007902">
    <property type="protein sequence ID" value="OTG00159.1"/>
    <property type="molecule type" value="Genomic_DNA"/>
</dbReference>
<gene>
    <name evidence="8" type="ORF">HannXRQ_Chr13g0387841</name>
    <name evidence="7" type="ORF">HanXRQr2_Chr13g0567971</name>
</gene>
<dbReference type="STRING" id="4232.A0A251SNH5"/>
<evidence type="ECO:0000313" key="9">
    <source>
        <dbReference type="Proteomes" id="UP000215914"/>
    </source>
</evidence>
<evidence type="ECO:0000256" key="4">
    <source>
        <dbReference type="PROSITE-ProRule" id="PRU00024"/>
    </source>
</evidence>
<feature type="region of interest" description="Disordered" evidence="5">
    <location>
        <begin position="1"/>
        <end position="23"/>
    </location>
</feature>
<dbReference type="Gramene" id="mRNA:HanXRQr2_Chr13g0567971">
    <property type="protein sequence ID" value="CDS:HanXRQr2_Chr13g0567971.1"/>
    <property type="gene ID" value="HanXRQr2_Chr13g0567971"/>
</dbReference>
<name>A0A251SNH5_HELAN</name>
<reference evidence="7 9" key="1">
    <citation type="journal article" date="2017" name="Nature">
        <title>The sunflower genome provides insights into oil metabolism, flowering and Asterid evolution.</title>
        <authorList>
            <person name="Badouin H."/>
            <person name="Gouzy J."/>
            <person name="Grassa C.J."/>
            <person name="Murat F."/>
            <person name="Staton S.E."/>
            <person name="Cottret L."/>
            <person name="Lelandais-Briere C."/>
            <person name="Owens G.L."/>
            <person name="Carrere S."/>
            <person name="Mayjonade B."/>
            <person name="Legrand L."/>
            <person name="Gill N."/>
            <person name="Kane N.C."/>
            <person name="Bowers J.E."/>
            <person name="Hubner S."/>
            <person name="Bellec A."/>
            <person name="Berard A."/>
            <person name="Berges H."/>
            <person name="Blanchet N."/>
            <person name="Boniface M.C."/>
            <person name="Brunel D."/>
            <person name="Catrice O."/>
            <person name="Chaidir N."/>
            <person name="Claudel C."/>
            <person name="Donnadieu C."/>
            <person name="Faraut T."/>
            <person name="Fievet G."/>
            <person name="Helmstetter N."/>
            <person name="King M."/>
            <person name="Knapp S.J."/>
            <person name="Lai Z."/>
            <person name="Le Paslier M.C."/>
            <person name="Lippi Y."/>
            <person name="Lorenzon L."/>
            <person name="Mandel J.R."/>
            <person name="Marage G."/>
            <person name="Marchand G."/>
            <person name="Marquand E."/>
            <person name="Bret-Mestries E."/>
            <person name="Morien E."/>
            <person name="Nambeesan S."/>
            <person name="Nguyen T."/>
            <person name="Pegot-Espagnet P."/>
            <person name="Pouilly N."/>
            <person name="Raftis F."/>
            <person name="Sallet E."/>
            <person name="Schiex T."/>
            <person name="Thomas J."/>
            <person name="Vandecasteele C."/>
            <person name="Vares D."/>
            <person name="Vear F."/>
            <person name="Vautrin S."/>
            <person name="Crespi M."/>
            <person name="Mangin B."/>
            <person name="Burke J.M."/>
            <person name="Salse J."/>
            <person name="Munos S."/>
            <person name="Vincourt P."/>
            <person name="Rieseberg L.H."/>
            <person name="Langlade N.B."/>
        </authorList>
    </citation>
    <scope>NUCLEOTIDE SEQUENCE [LARGE SCALE GENOMIC DNA]</scope>
    <source>
        <strain evidence="9">cv. SF193</strain>
        <tissue evidence="7">Leaves</tissue>
    </source>
</reference>
<dbReference type="Proteomes" id="UP000215914">
    <property type="component" value="Chromosome 13"/>
</dbReference>
<evidence type="ECO:0000256" key="1">
    <source>
        <dbReference type="ARBA" id="ARBA00022723"/>
    </source>
</evidence>
<keyword evidence="2 4" id="KW-0863">Zinc-finger</keyword>
<dbReference type="SMART" id="SM00336">
    <property type="entry name" value="BBOX"/>
    <property type="match status" value="1"/>
</dbReference>
<reference evidence="7" key="3">
    <citation type="submission" date="2020-06" db="EMBL/GenBank/DDBJ databases">
        <title>Helianthus annuus Genome sequencing and assembly Release 2.</title>
        <authorList>
            <person name="Gouzy J."/>
            <person name="Langlade N."/>
            <person name="Munos S."/>
        </authorList>
    </citation>
    <scope>NUCLEOTIDE SEQUENCE</scope>
    <source>
        <tissue evidence="7">Leaves</tissue>
    </source>
</reference>
<keyword evidence="9" id="KW-1185">Reference proteome</keyword>
<dbReference type="PANTHER" id="PTHR31319">
    <property type="entry name" value="ZINC FINGER PROTEIN CONSTANS-LIKE 4"/>
    <property type="match status" value="1"/>
</dbReference>
<evidence type="ECO:0000259" key="6">
    <source>
        <dbReference type="PROSITE" id="PS50119"/>
    </source>
</evidence>
<evidence type="ECO:0000256" key="5">
    <source>
        <dbReference type="SAM" id="MobiDB-lite"/>
    </source>
</evidence>
<dbReference type="GO" id="GO:0009909">
    <property type="term" value="P:regulation of flower development"/>
    <property type="evidence" value="ECO:0007669"/>
    <property type="project" value="InterPro"/>
</dbReference>
<sequence length="142" mass="16213">MTMVCSYQNPKPQPKAPKPHSNLHEKRNLDHGYKTLRLLQNDVSQFILQSRLRLLCIPRDDKVHAANKLASHHERVWMCEVCAQAPATVTCKADAAALCVTCDRAIHSANPLVRCHERFLVVSFNDAPLRRRRSAAMMTIWM</sequence>
<dbReference type="InterPro" id="IPR000315">
    <property type="entry name" value="Znf_B-box"/>
</dbReference>
<dbReference type="CDD" id="cd19821">
    <property type="entry name" value="Bbox1_BBX-like"/>
    <property type="match status" value="1"/>
</dbReference>
<organism evidence="8 9">
    <name type="scientific">Helianthus annuus</name>
    <name type="common">Common sunflower</name>
    <dbReference type="NCBI Taxonomy" id="4232"/>
    <lineage>
        <taxon>Eukaryota</taxon>
        <taxon>Viridiplantae</taxon>
        <taxon>Streptophyta</taxon>
        <taxon>Embryophyta</taxon>
        <taxon>Tracheophyta</taxon>
        <taxon>Spermatophyta</taxon>
        <taxon>Magnoliopsida</taxon>
        <taxon>eudicotyledons</taxon>
        <taxon>Gunneridae</taxon>
        <taxon>Pentapetalae</taxon>
        <taxon>asterids</taxon>
        <taxon>campanulids</taxon>
        <taxon>Asterales</taxon>
        <taxon>Asteraceae</taxon>
        <taxon>Asteroideae</taxon>
        <taxon>Heliantheae alliance</taxon>
        <taxon>Heliantheae</taxon>
        <taxon>Helianthus</taxon>
    </lineage>
</organism>